<feature type="transmembrane region" description="Helical" evidence="1">
    <location>
        <begin position="178"/>
        <end position="197"/>
    </location>
</feature>
<dbReference type="AlphaFoldDB" id="A0A059F279"/>
<evidence type="ECO:0000313" key="3">
    <source>
        <dbReference type="Proteomes" id="UP000030655"/>
    </source>
</evidence>
<keyword evidence="1" id="KW-1133">Transmembrane helix</keyword>
<protein>
    <submittedName>
        <fullName evidence="2">Uncharacterized protein</fullName>
    </submittedName>
</protein>
<gene>
    <name evidence="2" type="ORF">H312_01306</name>
</gene>
<dbReference type="Proteomes" id="UP000030655">
    <property type="component" value="Unassembled WGS sequence"/>
</dbReference>
<keyword evidence="1" id="KW-0812">Transmembrane</keyword>
<organism evidence="2 3">
    <name type="scientific">Anncaliia algerae PRA339</name>
    <dbReference type="NCBI Taxonomy" id="1288291"/>
    <lineage>
        <taxon>Eukaryota</taxon>
        <taxon>Fungi</taxon>
        <taxon>Fungi incertae sedis</taxon>
        <taxon>Microsporidia</taxon>
        <taxon>Tubulinosematoidea</taxon>
        <taxon>Tubulinosematidae</taxon>
        <taxon>Anncaliia</taxon>
    </lineage>
</organism>
<dbReference type="HOGENOM" id="CLU_1069476_0_0_1"/>
<reference evidence="3" key="1">
    <citation type="submission" date="2013-02" db="EMBL/GenBank/DDBJ databases">
        <authorList>
            <consortium name="The Broad Institute Genome Sequencing Platform"/>
            <person name="Cuomo C."/>
            <person name="Becnel J."/>
            <person name="Sanscrainte N."/>
            <person name="Walker B."/>
            <person name="Young S.K."/>
            <person name="Zeng Q."/>
            <person name="Gargeya S."/>
            <person name="Fitzgerald M."/>
            <person name="Haas B."/>
            <person name="Abouelleil A."/>
            <person name="Alvarado L."/>
            <person name="Arachchi H.M."/>
            <person name="Berlin A.M."/>
            <person name="Chapman S.B."/>
            <person name="Dewar J."/>
            <person name="Goldberg J."/>
            <person name="Griggs A."/>
            <person name="Gujja S."/>
            <person name="Hansen M."/>
            <person name="Howarth C."/>
            <person name="Imamovic A."/>
            <person name="Larimer J."/>
            <person name="McCowan C."/>
            <person name="Murphy C."/>
            <person name="Neiman D."/>
            <person name="Pearson M."/>
            <person name="Priest M."/>
            <person name="Roberts A."/>
            <person name="Saif S."/>
            <person name="Shea T."/>
            <person name="Sisk P."/>
            <person name="Sykes S."/>
            <person name="Wortman J."/>
            <person name="Nusbaum C."/>
            <person name="Birren B."/>
        </authorList>
    </citation>
    <scope>NUCLEOTIDE SEQUENCE [LARGE SCALE GENOMIC DNA]</scope>
    <source>
        <strain evidence="3">PRA339</strain>
    </source>
</reference>
<reference evidence="2 3" key="2">
    <citation type="submission" date="2014-03" db="EMBL/GenBank/DDBJ databases">
        <title>The Genome Sequence of Anncaliia algerae insect isolate PRA339.</title>
        <authorList>
            <consortium name="The Broad Institute Genome Sequencing Platform"/>
            <consortium name="The Broad Institute Genome Sequencing Center for Infectious Disease"/>
            <person name="Cuomo C."/>
            <person name="Becnel J."/>
            <person name="Sanscrainte N."/>
            <person name="Walker B."/>
            <person name="Young S.K."/>
            <person name="Zeng Q."/>
            <person name="Gargeya S."/>
            <person name="Fitzgerald M."/>
            <person name="Haas B."/>
            <person name="Abouelleil A."/>
            <person name="Alvarado L."/>
            <person name="Arachchi H.M."/>
            <person name="Berlin A.M."/>
            <person name="Chapman S.B."/>
            <person name="Dewar J."/>
            <person name="Goldberg J."/>
            <person name="Griggs A."/>
            <person name="Gujja S."/>
            <person name="Hansen M."/>
            <person name="Howarth C."/>
            <person name="Imamovic A."/>
            <person name="Larimer J."/>
            <person name="McCowan C."/>
            <person name="Murphy C."/>
            <person name="Neiman D."/>
            <person name="Pearson M."/>
            <person name="Priest M."/>
            <person name="Roberts A."/>
            <person name="Saif S."/>
            <person name="Shea T."/>
            <person name="Sisk P."/>
            <person name="Sykes S."/>
            <person name="Wortman J."/>
            <person name="Nusbaum C."/>
            <person name="Birren B."/>
        </authorList>
    </citation>
    <scope>NUCLEOTIDE SEQUENCE [LARGE SCALE GENOMIC DNA]</scope>
    <source>
        <strain evidence="2 3">PRA339</strain>
    </source>
</reference>
<name>A0A059F279_9MICR</name>
<evidence type="ECO:0000313" key="2">
    <source>
        <dbReference type="EMBL" id="KCZ81310.1"/>
    </source>
</evidence>
<evidence type="ECO:0000256" key="1">
    <source>
        <dbReference type="SAM" id="Phobius"/>
    </source>
</evidence>
<sequence length="260" mass="31344">MNQLIEVNFENNQPEGKIRRIFKYLKSKIVITIDFYKIIEIFVILHSIYRFCSTGNMIHLHIILIATHNLLPYHVNLMKFVNWTTNNNAHYFILLLEISAFLYFLRNNFQFLSVLYKLISITYDKNTIYEICTNIKLKFVLNILNTLIIRNKGRIIANIHERNRALYNIFRFKIALDYMFLIFHRDLVFFYHIILFYEDKETYTLTNFVVSDIFTNIQDKCNFLSFKLIIYMVLEQTFLHAYFTDILQNLKLNPLLINNS</sequence>
<dbReference type="OrthoDB" id="10339580at2759"/>
<feature type="transmembrane region" description="Helical" evidence="1">
    <location>
        <begin position="29"/>
        <end position="49"/>
    </location>
</feature>
<accession>A0A059F279</accession>
<dbReference type="EMBL" id="KK365145">
    <property type="protein sequence ID" value="KCZ81310.1"/>
    <property type="molecule type" value="Genomic_DNA"/>
</dbReference>
<keyword evidence="1" id="KW-0472">Membrane</keyword>
<keyword evidence="3" id="KW-1185">Reference proteome</keyword>
<feature type="transmembrane region" description="Helical" evidence="1">
    <location>
        <begin position="88"/>
        <end position="105"/>
    </location>
</feature>
<proteinExistence type="predicted"/>
<dbReference type="VEuPathDB" id="MicrosporidiaDB:H312_01306"/>